<evidence type="ECO:0000313" key="1">
    <source>
        <dbReference type="EMBL" id="AYV84045.1"/>
    </source>
</evidence>
<organism evidence="1">
    <name type="scientific">Hyperionvirus sp</name>
    <dbReference type="NCBI Taxonomy" id="2487770"/>
    <lineage>
        <taxon>Viruses</taxon>
        <taxon>Varidnaviria</taxon>
        <taxon>Bamfordvirae</taxon>
        <taxon>Nucleocytoviricota</taxon>
        <taxon>Megaviricetes</taxon>
        <taxon>Imitervirales</taxon>
        <taxon>Mimiviridae</taxon>
        <taxon>Klosneuvirinae</taxon>
    </lineage>
</organism>
<reference evidence="1" key="1">
    <citation type="submission" date="2018-10" db="EMBL/GenBank/DDBJ databases">
        <title>Hidden diversity of soil giant viruses.</title>
        <authorList>
            <person name="Schulz F."/>
            <person name="Alteio L."/>
            <person name="Goudeau D."/>
            <person name="Ryan E.M."/>
            <person name="Malmstrom R.R."/>
            <person name="Blanchard J."/>
            <person name="Woyke T."/>
        </authorList>
    </citation>
    <scope>NUCLEOTIDE SEQUENCE</scope>
    <source>
        <strain evidence="1">HYV1</strain>
    </source>
</reference>
<sequence length="383" mass="43366">MGLVTSQGYFILVNGRWVAATNPNDYHGCLVAPFRVFPADCAVNKNGLPIVTPLLEAYGERLSAVLSTERVIFRYVKIVAVSTLSDLLKSRGSFQEKYDGSTLTVCSTKSGKISITHQGRPVTFDCPIFGPAAVGWAVRYLKYPQLFDDNEVITCEVLCRKRQNKLTYARVPRDFCIIIDLLYKDSKTYATQSALITRANEFGYMPARVIYTSDGTNDAKANATITTLQHKVYEALFHSELGGTMIEGLVWKGEDGTKRKFVRKDFREEKEQLPENTDMILSIASKYNELPRWEKGLQRLRQRDSLASFSIKDMPKLLPTLKQELDEDLIAEKKEHILAMLSDDLDEQTTLWIQNKEKILKSSRAGLEHWLRTQLVAKYTSGA</sequence>
<gene>
    <name evidence="1" type="ORF">Hyperionvirus16_20</name>
</gene>
<name>A0A3G5A9Y5_9VIRU</name>
<protein>
    <submittedName>
        <fullName evidence="1">Uncharacterized protein</fullName>
    </submittedName>
</protein>
<proteinExistence type="predicted"/>
<dbReference type="EMBL" id="MK072398">
    <property type="protein sequence ID" value="AYV84045.1"/>
    <property type="molecule type" value="Genomic_DNA"/>
</dbReference>
<accession>A0A3G5A9Y5</accession>